<name>A0A839PYI4_MYCIR</name>
<dbReference type="EMBL" id="JACHVU010000001">
    <property type="protein sequence ID" value="MBB2989228.1"/>
    <property type="molecule type" value="Genomic_DNA"/>
</dbReference>
<feature type="signal peptide" evidence="2">
    <location>
        <begin position="1"/>
        <end position="28"/>
    </location>
</feature>
<dbReference type="AlphaFoldDB" id="A0A839PYI4"/>
<sequence>MKMLPDTQRPKTPPILLAALALITCLLAACTGVDSTAPSGTPAGTTATSRSPFDPTTTAARPDTSVPLLAYRAADEIGLVEGTTVVATAQGAFPPSNDLLTTEDGRFVFARTVDGQLATLEVASGEGTTRAIPVGPSLGTAGGSTILWWEQPNRLMRLDLADPNSRPELAQTVDLPAVAGVRPGDPRLLVARGGTAVLARVEAPPSPFGGPETLYAVRGPGPPSPLGQADANSPVAVARLSPDGASLAYALYRATGSDCGSAAVVTSDAAGTQQTFDVAGADAAAGSRVTKLWWPASGAPTLSLTTWVCGQPQTYPPVVWEVADQQIAQAAPPTSALQTAEVAPGQRALLLARADAPGELSGTLVFEEGTRRFTLKPGVDAIAVIPPSP</sequence>
<comment type="caution">
    <text evidence="3">The sequence shown here is derived from an EMBL/GenBank/DDBJ whole genome shotgun (WGS) entry which is preliminary data.</text>
</comment>
<evidence type="ECO:0000256" key="2">
    <source>
        <dbReference type="SAM" id="SignalP"/>
    </source>
</evidence>
<feature type="region of interest" description="Disordered" evidence="1">
    <location>
        <begin position="37"/>
        <end position="62"/>
    </location>
</feature>
<dbReference type="PROSITE" id="PS51257">
    <property type="entry name" value="PROKAR_LIPOPROTEIN"/>
    <property type="match status" value="1"/>
</dbReference>
<organism evidence="3 4">
    <name type="scientific">Mycolicibacterium iranicum</name>
    <name type="common">Mycobacterium iranicum</name>
    <dbReference type="NCBI Taxonomy" id="912594"/>
    <lineage>
        <taxon>Bacteria</taxon>
        <taxon>Bacillati</taxon>
        <taxon>Actinomycetota</taxon>
        <taxon>Actinomycetes</taxon>
        <taxon>Mycobacteriales</taxon>
        <taxon>Mycobacteriaceae</taxon>
        <taxon>Mycolicibacterium</taxon>
    </lineage>
</organism>
<proteinExistence type="predicted"/>
<feature type="chain" id="PRO_5038424477" description="Lipoprotein LpqB beta-propeller domain-containing protein" evidence="2">
    <location>
        <begin position="29"/>
        <end position="389"/>
    </location>
</feature>
<accession>A0A839PYI4</accession>
<dbReference type="RefSeq" id="WP_183466471.1">
    <property type="nucleotide sequence ID" value="NZ_JACHVU010000001.1"/>
</dbReference>
<protein>
    <recommendedName>
        <fullName evidence="5">Lipoprotein LpqB beta-propeller domain-containing protein</fullName>
    </recommendedName>
</protein>
<dbReference type="Proteomes" id="UP000550501">
    <property type="component" value="Unassembled WGS sequence"/>
</dbReference>
<keyword evidence="2" id="KW-0732">Signal</keyword>
<evidence type="ECO:0000313" key="4">
    <source>
        <dbReference type="Proteomes" id="UP000550501"/>
    </source>
</evidence>
<feature type="compositionally biased region" description="Low complexity" evidence="1">
    <location>
        <begin position="37"/>
        <end position="49"/>
    </location>
</feature>
<evidence type="ECO:0000313" key="3">
    <source>
        <dbReference type="EMBL" id="MBB2989228.1"/>
    </source>
</evidence>
<evidence type="ECO:0000256" key="1">
    <source>
        <dbReference type="SAM" id="MobiDB-lite"/>
    </source>
</evidence>
<evidence type="ECO:0008006" key="5">
    <source>
        <dbReference type="Google" id="ProtNLM"/>
    </source>
</evidence>
<reference evidence="3 4" key="1">
    <citation type="submission" date="2020-08" db="EMBL/GenBank/DDBJ databases">
        <title>The Agave Microbiome: Exploring the role of microbial communities in plant adaptations to desert environments.</title>
        <authorList>
            <person name="Partida-Martinez L.P."/>
        </authorList>
    </citation>
    <scope>NUCLEOTIDE SEQUENCE [LARGE SCALE GENOMIC DNA]</scope>
    <source>
        <strain evidence="3 4">AT2.18</strain>
    </source>
</reference>
<gene>
    <name evidence="3" type="ORF">FHR72_000685</name>
</gene>
<keyword evidence="4" id="KW-1185">Reference proteome</keyword>
<feature type="compositionally biased region" description="Polar residues" evidence="1">
    <location>
        <begin position="50"/>
        <end position="59"/>
    </location>
</feature>